<dbReference type="InterPro" id="IPR051701">
    <property type="entry name" value="Mito_OM_Translocase_MSP1"/>
</dbReference>
<sequence length="119" mass="12990">MLQYLAEGDHEKSLVSAVVRSEEIGVRLDDVGALASVKKVLYETVILPLRKQELSFPWKFEKGLRTTFRPPGTGKTLMAKALATEAGANFINVTAATLASKDEINASKRRGSLHFNCAV</sequence>
<dbReference type="InterPro" id="IPR003959">
    <property type="entry name" value="ATPase_AAA_core"/>
</dbReference>
<reference evidence="4 5" key="1">
    <citation type="journal article" date="2021" name="Nat. Commun.">
        <title>Incipient diploidization of the medicinal plant Perilla within 10,000 years.</title>
        <authorList>
            <person name="Zhang Y."/>
            <person name="Shen Q."/>
            <person name="Leng L."/>
            <person name="Zhang D."/>
            <person name="Chen S."/>
            <person name="Shi Y."/>
            <person name="Ning Z."/>
            <person name="Chen S."/>
        </authorList>
    </citation>
    <scope>NUCLEOTIDE SEQUENCE [LARGE SCALE GENOMIC DNA]</scope>
    <source>
        <strain evidence="5">cv. PC099</strain>
    </source>
</reference>
<evidence type="ECO:0000259" key="3">
    <source>
        <dbReference type="Pfam" id="PF00004"/>
    </source>
</evidence>
<keyword evidence="1" id="KW-0547">Nucleotide-binding</keyword>
<dbReference type="GO" id="GO:0016887">
    <property type="term" value="F:ATP hydrolysis activity"/>
    <property type="evidence" value="ECO:0007669"/>
    <property type="project" value="InterPro"/>
</dbReference>
<name>A0AAD4NY16_PERFH</name>
<dbReference type="EMBL" id="SDAM02029540">
    <property type="protein sequence ID" value="KAH6756715.1"/>
    <property type="molecule type" value="Genomic_DNA"/>
</dbReference>
<dbReference type="GO" id="GO:0005524">
    <property type="term" value="F:ATP binding"/>
    <property type="evidence" value="ECO:0007669"/>
    <property type="project" value="UniProtKB-KW"/>
</dbReference>
<evidence type="ECO:0000313" key="5">
    <source>
        <dbReference type="Proteomes" id="UP001190926"/>
    </source>
</evidence>
<dbReference type="GO" id="GO:0005741">
    <property type="term" value="C:mitochondrial outer membrane"/>
    <property type="evidence" value="ECO:0007669"/>
    <property type="project" value="TreeGrafter"/>
</dbReference>
<organism evidence="4 5">
    <name type="scientific">Perilla frutescens var. hirtella</name>
    <name type="common">Perilla citriodora</name>
    <name type="synonym">Perilla setoyensis</name>
    <dbReference type="NCBI Taxonomy" id="608512"/>
    <lineage>
        <taxon>Eukaryota</taxon>
        <taxon>Viridiplantae</taxon>
        <taxon>Streptophyta</taxon>
        <taxon>Embryophyta</taxon>
        <taxon>Tracheophyta</taxon>
        <taxon>Spermatophyta</taxon>
        <taxon>Magnoliopsida</taxon>
        <taxon>eudicotyledons</taxon>
        <taxon>Gunneridae</taxon>
        <taxon>Pentapetalae</taxon>
        <taxon>asterids</taxon>
        <taxon>lamiids</taxon>
        <taxon>Lamiales</taxon>
        <taxon>Lamiaceae</taxon>
        <taxon>Nepetoideae</taxon>
        <taxon>Elsholtzieae</taxon>
        <taxon>Perilla</taxon>
    </lineage>
</organism>
<keyword evidence="4" id="KW-0378">Hydrolase</keyword>
<gene>
    <name evidence="4" type="ORF">C2S53_000805</name>
</gene>
<protein>
    <submittedName>
        <fullName evidence="4">P-loop containing nucleoside triphosphate hydrolases superfamily protein</fullName>
    </submittedName>
</protein>
<accession>A0AAD4NY16</accession>
<comment type="caution">
    <text evidence="4">The sequence shown here is derived from an EMBL/GenBank/DDBJ whole genome shotgun (WGS) entry which is preliminary data.</text>
</comment>
<feature type="domain" description="ATPase AAA-type core" evidence="3">
    <location>
        <begin position="70"/>
        <end position="101"/>
    </location>
</feature>
<dbReference type="Pfam" id="PF00004">
    <property type="entry name" value="AAA"/>
    <property type="match status" value="1"/>
</dbReference>
<dbReference type="Gene3D" id="3.40.50.300">
    <property type="entry name" value="P-loop containing nucleotide triphosphate hydrolases"/>
    <property type="match status" value="1"/>
</dbReference>
<evidence type="ECO:0000256" key="1">
    <source>
        <dbReference type="ARBA" id="ARBA00022741"/>
    </source>
</evidence>
<evidence type="ECO:0000256" key="2">
    <source>
        <dbReference type="ARBA" id="ARBA00022840"/>
    </source>
</evidence>
<keyword evidence="5" id="KW-1185">Reference proteome</keyword>
<dbReference type="SUPFAM" id="SSF52540">
    <property type="entry name" value="P-loop containing nucleoside triphosphate hydrolases"/>
    <property type="match status" value="1"/>
</dbReference>
<dbReference type="PANTHER" id="PTHR45644:SF56">
    <property type="entry name" value="AAA ATPASE, PUTATIVE (AFU_ORTHOLOGUE AFUA_2G12920)-RELATED"/>
    <property type="match status" value="1"/>
</dbReference>
<dbReference type="Proteomes" id="UP001190926">
    <property type="component" value="Unassembled WGS sequence"/>
</dbReference>
<evidence type="ECO:0000313" key="4">
    <source>
        <dbReference type="EMBL" id="KAH6756715.1"/>
    </source>
</evidence>
<dbReference type="AlphaFoldDB" id="A0AAD4NY16"/>
<dbReference type="PANTHER" id="PTHR45644">
    <property type="entry name" value="AAA ATPASE, PUTATIVE (AFU_ORTHOLOGUE AFUA_2G12920)-RELATED-RELATED"/>
    <property type="match status" value="1"/>
</dbReference>
<keyword evidence="2" id="KW-0067">ATP-binding</keyword>
<proteinExistence type="predicted"/>
<dbReference type="InterPro" id="IPR027417">
    <property type="entry name" value="P-loop_NTPase"/>
</dbReference>